<dbReference type="PROSITE" id="PS00061">
    <property type="entry name" value="ADH_SHORT"/>
    <property type="match status" value="1"/>
</dbReference>
<dbReference type="PRINTS" id="PR00080">
    <property type="entry name" value="SDRFAMILY"/>
</dbReference>
<dbReference type="PANTHER" id="PTHR24320:SF148">
    <property type="entry name" value="NAD(P)-BINDING ROSSMANN-FOLD SUPERFAMILY PROTEIN"/>
    <property type="match status" value="1"/>
</dbReference>
<evidence type="ECO:0000256" key="3">
    <source>
        <dbReference type="RuleBase" id="RU000363"/>
    </source>
</evidence>
<dbReference type="Proteomes" id="UP000245535">
    <property type="component" value="Unassembled WGS sequence"/>
</dbReference>
<evidence type="ECO:0000313" key="4">
    <source>
        <dbReference type="EMBL" id="PWJ43045.1"/>
    </source>
</evidence>
<dbReference type="InterPro" id="IPR020904">
    <property type="entry name" value="Sc_DH/Rdtase_CS"/>
</dbReference>
<comment type="similarity">
    <text evidence="1 3">Belongs to the short-chain dehydrogenases/reductases (SDR) family.</text>
</comment>
<protein>
    <submittedName>
        <fullName evidence="4">Short-subunit dehydrogenase</fullName>
    </submittedName>
</protein>
<dbReference type="PRINTS" id="PR00081">
    <property type="entry name" value="GDHRDH"/>
</dbReference>
<gene>
    <name evidence="4" type="ORF">BC781_102593</name>
</gene>
<dbReference type="AlphaFoldDB" id="A0A315ZBU6"/>
<keyword evidence="2" id="KW-0560">Oxidoreductase</keyword>
<dbReference type="OrthoDB" id="597510at2"/>
<dbReference type="SUPFAM" id="SSF51735">
    <property type="entry name" value="NAD(P)-binding Rossmann-fold domains"/>
    <property type="match status" value="1"/>
</dbReference>
<evidence type="ECO:0000256" key="2">
    <source>
        <dbReference type="ARBA" id="ARBA00023002"/>
    </source>
</evidence>
<dbReference type="Pfam" id="PF00106">
    <property type="entry name" value="adh_short"/>
    <property type="match status" value="1"/>
</dbReference>
<dbReference type="GO" id="GO:0016491">
    <property type="term" value="F:oxidoreductase activity"/>
    <property type="evidence" value="ECO:0007669"/>
    <property type="project" value="UniProtKB-KW"/>
</dbReference>
<evidence type="ECO:0000256" key="1">
    <source>
        <dbReference type="ARBA" id="ARBA00006484"/>
    </source>
</evidence>
<keyword evidence="5" id="KW-1185">Reference proteome</keyword>
<accession>A0A315ZBU6</accession>
<reference evidence="4 5" key="1">
    <citation type="submission" date="2018-03" db="EMBL/GenBank/DDBJ databases">
        <title>Genomic Encyclopedia of Archaeal and Bacterial Type Strains, Phase II (KMG-II): from individual species to whole genera.</title>
        <authorList>
            <person name="Goeker M."/>
        </authorList>
    </citation>
    <scope>NUCLEOTIDE SEQUENCE [LARGE SCALE GENOMIC DNA]</scope>
    <source>
        <strain evidence="4 5">DSM 28229</strain>
    </source>
</reference>
<name>A0A315ZBU6_SEDFL</name>
<dbReference type="InterPro" id="IPR002347">
    <property type="entry name" value="SDR_fam"/>
</dbReference>
<organism evidence="4 5">
    <name type="scientific">Sediminitomix flava</name>
    <dbReference type="NCBI Taxonomy" id="379075"/>
    <lineage>
        <taxon>Bacteria</taxon>
        <taxon>Pseudomonadati</taxon>
        <taxon>Bacteroidota</taxon>
        <taxon>Cytophagia</taxon>
        <taxon>Cytophagales</taxon>
        <taxon>Flammeovirgaceae</taxon>
        <taxon>Sediminitomix</taxon>
    </lineage>
</organism>
<dbReference type="RefSeq" id="WP_109617255.1">
    <property type="nucleotide sequence ID" value="NZ_QGDO01000002.1"/>
</dbReference>
<evidence type="ECO:0000313" key="5">
    <source>
        <dbReference type="Proteomes" id="UP000245535"/>
    </source>
</evidence>
<dbReference type="PANTHER" id="PTHR24320">
    <property type="entry name" value="RETINOL DEHYDROGENASE"/>
    <property type="match status" value="1"/>
</dbReference>
<dbReference type="InterPro" id="IPR036291">
    <property type="entry name" value="NAD(P)-bd_dom_sf"/>
</dbReference>
<sequence>MKKTIFITGSTDGIGKLTAIKLAKEGHEVYLHGRNPQKLEAVISEIKDLTNNESIDGFTADLSDLDTVKKLADEVSSKLTKLDVLINNAGVYKSPKPTNKDGLDMRFVVNYLAPYLLTTSLLPIIRKGETPRIVNLSSAAQSPVSLNVLEGKSSKSEGETYAQSKLALTMWSFDMAKKEKDIIIIPVNPGSLLNTNMVKEAYGQFWSSADKGADILHDLAVGEKHSSMSGKYFDNDRGIYGTAHPDAYDEAKNKALLEVTDSLLGM</sequence>
<dbReference type="Gene3D" id="3.40.50.720">
    <property type="entry name" value="NAD(P)-binding Rossmann-like Domain"/>
    <property type="match status" value="1"/>
</dbReference>
<comment type="caution">
    <text evidence="4">The sequence shown here is derived from an EMBL/GenBank/DDBJ whole genome shotgun (WGS) entry which is preliminary data.</text>
</comment>
<proteinExistence type="inferred from homology"/>
<dbReference type="EMBL" id="QGDO01000002">
    <property type="protein sequence ID" value="PWJ43045.1"/>
    <property type="molecule type" value="Genomic_DNA"/>
</dbReference>